<evidence type="ECO:0000313" key="2">
    <source>
        <dbReference type="EMBL" id="SHN63500.1"/>
    </source>
</evidence>
<reference evidence="3" key="1">
    <citation type="submission" date="2016-12" db="EMBL/GenBank/DDBJ databases">
        <authorList>
            <person name="Varghese N."/>
            <person name="Submissions S."/>
        </authorList>
    </citation>
    <scope>NUCLEOTIDE SEQUENCE [LARGE SCALE GENOMIC DNA]</scope>
    <source>
        <strain evidence="3">DSM 11032</strain>
    </source>
</reference>
<proteinExistence type="predicted"/>
<name>A0A1M7SYE4_9SPHN</name>
<keyword evidence="3" id="KW-1185">Reference proteome</keyword>
<accession>A0A1M7SYE4</accession>
<dbReference type="EMBL" id="FRDF01000016">
    <property type="protein sequence ID" value="SHN63500.1"/>
    <property type="molecule type" value="Genomic_DNA"/>
</dbReference>
<sequence length="365" mass="39633">MFETKIAAAPLTLETHAGFPPEVDRLAQSSLSGHHFLRAAWFRASASEKGQTLLVRRDNGALVAAIPTCGFGPAPLVTAMLGARKVPGSYWPLRNILLADDADTFELAQALGHPAARSLGAVWRLGPARSDDPSTLLLVEAARLAGWQVLSRPAGTAWLIDCDALRAEGWPKSSTARRLRVAWRKLEERGTPRWRHVRGNDWNDAVIKDMGRIEAASWIARTTDGSGAKFMRPHQQRLWQGVLADPVIAENLAATILMLDDRAIAFSFDLDDGAWQYGIAGSYVEDFAECNIGKLVNYKALEDAIADGQSMMDMGAGDSGYKRAMGAVPGYDFADLLFVRSRTASRVLARLWGNGPGGEHAARNG</sequence>
<dbReference type="RefSeq" id="WP_072675439.1">
    <property type="nucleotide sequence ID" value="NZ_FRDF01000016.1"/>
</dbReference>
<dbReference type="AlphaFoldDB" id="A0A1M7SYE4"/>
<dbReference type="InterPro" id="IPR038740">
    <property type="entry name" value="BioF2-like_GNAT_dom"/>
</dbReference>
<evidence type="ECO:0000259" key="1">
    <source>
        <dbReference type="Pfam" id="PF13480"/>
    </source>
</evidence>
<keyword evidence="2" id="KW-0808">Transferase</keyword>
<dbReference type="Pfam" id="PF13480">
    <property type="entry name" value="Acetyltransf_6"/>
    <property type="match status" value="1"/>
</dbReference>
<feature type="domain" description="BioF2-like acetyltransferase" evidence="1">
    <location>
        <begin position="174"/>
        <end position="323"/>
    </location>
</feature>
<dbReference type="InterPro" id="IPR016181">
    <property type="entry name" value="Acyl_CoA_acyltransferase"/>
</dbReference>
<dbReference type="OrthoDB" id="7402898at2"/>
<dbReference type="SUPFAM" id="SSF55729">
    <property type="entry name" value="Acyl-CoA N-acyltransferases (Nat)"/>
    <property type="match status" value="1"/>
</dbReference>
<dbReference type="Proteomes" id="UP000184391">
    <property type="component" value="Unassembled WGS sequence"/>
</dbReference>
<organism evidence="2 3">
    <name type="scientific">Erythrobacter sanguineus</name>
    <dbReference type="NCBI Taxonomy" id="198312"/>
    <lineage>
        <taxon>Bacteria</taxon>
        <taxon>Pseudomonadati</taxon>
        <taxon>Pseudomonadota</taxon>
        <taxon>Alphaproteobacteria</taxon>
        <taxon>Sphingomonadales</taxon>
        <taxon>Erythrobacteraceae</taxon>
        <taxon>Erythrobacter/Porphyrobacter group</taxon>
        <taxon>Erythrobacter</taxon>
    </lineage>
</organism>
<dbReference type="STRING" id="198312.SAMN02745193_02600"/>
<gene>
    <name evidence="2" type="ORF">SAMN02745193_02600</name>
</gene>
<dbReference type="GO" id="GO:0016740">
    <property type="term" value="F:transferase activity"/>
    <property type="evidence" value="ECO:0007669"/>
    <property type="project" value="UniProtKB-KW"/>
</dbReference>
<protein>
    <submittedName>
        <fullName evidence="2">Acetyltransferase (GNAT) domain-containing protein</fullName>
    </submittedName>
</protein>
<evidence type="ECO:0000313" key="3">
    <source>
        <dbReference type="Proteomes" id="UP000184391"/>
    </source>
</evidence>